<feature type="compositionally biased region" description="Polar residues" evidence="11">
    <location>
        <begin position="540"/>
        <end position="557"/>
    </location>
</feature>
<feature type="region of interest" description="Disordered" evidence="11">
    <location>
        <begin position="1113"/>
        <end position="1153"/>
    </location>
</feature>
<feature type="compositionally biased region" description="Basic and acidic residues" evidence="11">
    <location>
        <begin position="1320"/>
        <end position="1329"/>
    </location>
</feature>
<keyword evidence="5" id="KW-0068">Autocatalytic cleavage</keyword>
<dbReference type="GO" id="GO:0044614">
    <property type="term" value="C:nuclear pore cytoplasmic filaments"/>
    <property type="evidence" value="ECO:0007669"/>
    <property type="project" value="TreeGrafter"/>
</dbReference>
<dbReference type="Pfam" id="PF13634">
    <property type="entry name" value="Nucleoporin_FG"/>
    <property type="match status" value="3"/>
</dbReference>
<dbReference type="GO" id="GO:0034398">
    <property type="term" value="P:telomere tethering at nuclear periphery"/>
    <property type="evidence" value="ECO:0007669"/>
    <property type="project" value="TreeGrafter"/>
</dbReference>
<feature type="compositionally biased region" description="Polar residues" evidence="11">
    <location>
        <begin position="580"/>
        <end position="595"/>
    </location>
</feature>
<dbReference type="Gene3D" id="1.25.40.690">
    <property type="match status" value="1"/>
</dbReference>
<dbReference type="Proteomes" id="UP000326757">
    <property type="component" value="Unassembled WGS sequence"/>
</dbReference>
<feature type="compositionally biased region" description="Low complexity" evidence="11">
    <location>
        <begin position="558"/>
        <end position="578"/>
    </location>
</feature>
<dbReference type="PROSITE" id="PS51434">
    <property type="entry name" value="NUP_C"/>
    <property type="match status" value="1"/>
</dbReference>
<dbReference type="PANTHER" id="PTHR23198">
    <property type="entry name" value="NUCLEOPORIN"/>
    <property type="match status" value="1"/>
</dbReference>
<evidence type="ECO:0000256" key="6">
    <source>
        <dbReference type="ARBA" id="ARBA00022816"/>
    </source>
</evidence>
<evidence type="ECO:0000256" key="5">
    <source>
        <dbReference type="ARBA" id="ARBA00022813"/>
    </source>
</evidence>
<dbReference type="GO" id="GO:0006606">
    <property type="term" value="P:protein import into nucleus"/>
    <property type="evidence" value="ECO:0007669"/>
    <property type="project" value="TreeGrafter"/>
</dbReference>
<sequence>MSFGGGFGGGFGQQNKPSGFGGFGGSTTNNTGSVFGSGATNNTGGGFGTNNNTGGGMFGGGASSGFGSNGGGSTGFGGFGAKPATTGFGTTTATTGSNMFGGGATTGTTSAFGGGGFGSTAQPTSGFGSTNTGGGLFGSKPAGFGSTATTSTPSAFGGGGTGFGSNTGTGFGAAASSTQCEGTQAVPFSAFVEKEPNSAMQNSYQSISFQQPYKNFTPEELRLADYSKGLRYNQNQGGAFGTNTNFGGFGNSNQAPTGGFGSTNNTTGSTMFGGGSTATGFGTSQPASTGFGSNTATAGGGLFGAPKPATGGLFGSQPQAQTGGGLFGSTANNQTTGGFGSTGGGFGSTNTNTGGGLFGNNNATAAAKPAFSFGNTQPAASTGGFGSTGGGFGSTNTNTGGGLFGNTQQQSATTGFGGAAQQQPATTNAFGGGFGSNNTNTNTGGGLFGNTQQKPASTGLFGAQPAAPNTGGLFGSQTAATNNSPFGGANNTNTGSSLFGAKPAQTGGLFGQPAAQTNTGTSSLFGGGGGFGATNQNNQPQQSTGLFGSSLGNNTNNQQKPGGLFGQPQQQQGSSLFGNAGTQQQSNLFGSSTLGQQQQPQPAQPQTSIFGTGSIFNTSQQGGGPQSLSTSINDTRAFGTASMFAERKDQEQLKNPGPLATPLTSANRQKKAAALPLYKLNASGSSRFNTPSKSLRGGFGLSYTPGSVSTAGSTPSMFSSSLLNGSRALSKSMSSNSLRRSFHNDDSILAPGAFSSSISTKYGSGGSFKKLVINRNVRSDLFKNPVIPDTSAESPSRPIIKKQVTFESPRPSPSPNGDSSANGTTNGNGTAAASPLSPANINSETSPGGTSPEMSEVDNRLILVDENKAKSPKSPRDTSIGQYWMSPSREEIEKMTRHQRQKISHFSVGREGVGIINFDTPVNLDGINLDDIFDRIVILETRRAEVYPDDAPVQKPQVGGGLNVPSTITLYNSWPRNASKRGTDDARLKKHIRKLQTVPETEFVSYNNENGAWVFRVAHYTVYGLDYDEDEDDDDMEVEGENFSEFGNSTLTAPPDTPTPRDRTPKATPQYFDHSFASSMDLTQTESDPEDTFEFRKKKILPGAFDNEEVYEEDESAESTFVQNQESFLDNRSVGSQSESGVEEPIDQDDVYEDDESVSIVDQEMAGSFPETDNTAEQMEDSQDEDDTIEFGTPGAIVRARARAQKLDTPSKLRFPAANDWAATLRATASPKKQDRAVLKSLIDVHGNEKQSALTRTEIPTTNKDFSNTHGFASIMDVHNDLFGKVASPIKVSNYKRGDNFEKPFNKKSRIGDDESEMPEGDRAFHDSVKPSWGPDGTLVYAASADSKPFTKSRRAREKDGLLTIQKSGIAEASNVRFAKFSNESSADALKKHQSLTIVEDIEGVPYAALPDSYSFLDFFDEQNARDPSVVHEKLVWELASILFDAIDIPEELEHIENATERLRKDKLSVFWQKLVSQASAQHVAMARSNEEKAIASLSGHNIPEACGHLVNGKNFHLATLVAMINGKESLKKDIREQLSQWQSTKALSEFSQPIRALYELLAGNVCVCDGNKAPHMEDRIESFVISKRFGLDWRQAFGLRLWYAIKANEEFDSAVKIFDEDMAQDKETSRPQAWYVEQKIPKLWQDEQLNEREDLLWGLLKLYAYDDADLEAILRPENSQLSPLDMRLSWQLSRALTSFGALDYQGAAEEKKDQTTLAFASQLNNEGYWLDAVFVLLHLSSTNARAKSIQDHLARHAAKIGSEDGPSFITLVQNYKIPVAWIWEAKALYTRSVRKDPLSEVECLTKAGLFEEAHRTFAKEVAPRAIIEYDYATLRKILASFEGKENAISEWHLGGEIYQDFLTLLESQKKSQELDLAVLDRLLAGLPAVVEESRHPAFMETVAIETISGVVAKAVVEMEKKGENVDLPKVLRLPLTEDRYLKHTIDLTFLLLHKLHTNQHLDSKEDDRLFILFVPLCTVIQNDTISTELKHLRDGEQGQEESKKPWESNCSIFCNQHSE</sequence>
<keyword evidence="10" id="KW-0539">Nucleus</keyword>
<evidence type="ECO:0000256" key="2">
    <source>
        <dbReference type="ARBA" id="ARBA00008926"/>
    </source>
</evidence>
<keyword evidence="6" id="KW-0509">mRNA transport</keyword>
<organism evidence="13 14">
    <name type="scientific">Monilinia laxa</name>
    <name type="common">Brown rot fungus</name>
    <name type="synonym">Sclerotinia laxa</name>
    <dbReference type="NCBI Taxonomy" id="61186"/>
    <lineage>
        <taxon>Eukaryota</taxon>
        <taxon>Fungi</taxon>
        <taxon>Dikarya</taxon>
        <taxon>Ascomycota</taxon>
        <taxon>Pezizomycotina</taxon>
        <taxon>Leotiomycetes</taxon>
        <taxon>Helotiales</taxon>
        <taxon>Sclerotiniaceae</taxon>
        <taxon>Monilinia</taxon>
    </lineage>
</organism>
<feature type="compositionally biased region" description="Acidic residues" evidence="11">
    <location>
        <begin position="1141"/>
        <end position="1153"/>
    </location>
</feature>
<feature type="region of interest" description="Disordered" evidence="11">
    <location>
        <begin position="1306"/>
        <end position="1329"/>
    </location>
</feature>
<dbReference type="FunFam" id="1.25.40.690:FF:000003">
    <property type="entry name" value="Nucleoporin SONB, putative"/>
    <property type="match status" value="1"/>
</dbReference>
<feature type="compositionally biased region" description="Gly residues" evidence="11">
    <location>
        <begin position="383"/>
        <end position="404"/>
    </location>
</feature>
<dbReference type="GO" id="GO:0017056">
    <property type="term" value="F:structural constituent of nuclear pore"/>
    <property type="evidence" value="ECO:0007669"/>
    <property type="project" value="InterPro"/>
</dbReference>
<feature type="compositionally biased region" description="Low complexity" evidence="11">
    <location>
        <begin position="819"/>
        <end position="834"/>
    </location>
</feature>
<dbReference type="GO" id="GO:0008139">
    <property type="term" value="F:nuclear localization sequence binding"/>
    <property type="evidence" value="ECO:0007669"/>
    <property type="project" value="TreeGrafter"/>
</dbReference>
<protein>
    <recommendedName>
        <fullName evidence="12">Peptidase S59 domain-containing protein</fullName>
    </recommendedName>
</protein>
<dbReference type="GO" id="GO:0006405">
    <property type="term" value="P:RNA export from nucleus"/>
    <property type="evidence" value="ECO:0007669"/>
    <property type="project" value="TreeGrafter"/>
</dbReference>
<dbReference type="InterPro" id="IPR036903">
    <property type="entry name" value="Nup98_auto-Pept-S59_dom_sf"/>
</dbReference>
<feature type="compositionally biased region" description="Polar residues" evidence="11">
    <location>
        <begin position="408"/>
        <end position="425"/>
    </location>
</feature>
<feature type="compositionally biased region" description="Polar residues" evidence="11">
    <location>
        <begin position="1119"/>
        <end position="1130"/>
    </location>
</feature>
<evidence type="ECO:0000256" key="11">
    <source>
        <dbReference type="SAM" id="MobiDB-lite"/>
    </source>
</evidence>
<dbReference type="InterPro" id="IPR025574">
    <property type="entry name" value="Nucleoporin_FG_rpt"/>
</dbReference>
<feature type="compositionally biased region" description="Gly residues" evidence="11">
    <location>
        <begin position="337"/>
        <end position="347"/>
    </location>
</feature>
<feature type="region of interest" description="Disordered" evidence="11">
    <location>
        <begin position="1167"/>
        <end position="1190"/>
    </location>
</feature>
<evidence type="ECO:0000256" key="8">
    <source>
        <dbReference type="ARBA" id="ARBA00023010"/>
    </source>
</evidence>
<evidence type="ECO:0000256" key="10">
    <source>
        <dbReference type="ARBA" id="ARBA00023242"/>
    </source>
</evidence>
<dbReference type="InterPro" id="IPR037665">
    <property type="entry name" value="Nucleoporin_S59-like"/>
</dbReference>
<dbReference type="Pfam" id="PF12110">
    <property type="entry name" value="Nup96"/>
    <property type="match status" value="1"/>
</dbReference>
<dbReference type="InterPro" id="IPR021967">
    <property type="entry name" value="Nup98_C"/>
</dbReference>
<reference evidence="13 14" key="1">
    <citation type="submission" date="2019-06" db="EMBL/GenBank/DDBJ databases">
        <title>Genome Sequence of the Brown Rot Fungal Pathogen Monilinia laxa.</title>
        <authorList>
            <person name="De Miccolis Angelini R.M."/>
            <person name="Landi L."/>
            <person name="Abate D."/>
            <person name="Pollastro S."/>
            <person name="Romanazzi G."/>
            <person name="Faretra F."/>
        </authorList>
    </citation>
    <scope>NUCLEOTIDE SEQUENCE [LARGE SCALE GENOMIC DNA]</scope>
    <source>
        <strain evidence="13 14">Mlax316</strain>
    </source>
</reference>
<feature type="region of interest" description="Disordered" evidence="11">
    <location>
        <begin position="804"/>
        <end position="854"/>
    </location>
</feature>
<evidence type="ECO:0000259" key="12">
    <source>
        <dbReference type="PROSITE" id="PS51434"/>
    </source>
</evidence>
<keyword evidence="7" id="KW-0653">Protein transport</keyword>
<feature type="compositionally biased region" description="Polar residues" evidence="11">
    <location>
        <begin position="607"/>
        <end position="632"/>
    </location>
</feature>
<evidence type="ECO:0000256" key="9">
    <source>
        <dbReference type="ARBA" id="ARBA00023132"/>
    </source>
</evidence>
<feature type="compositionally biased region" description="Polar residues" evidence="11">
    <location>
        <begin position="475"/>
        <end position="497"/>
    </location>
</feature>
<comment type="subcellular location">
    <subcellularLocation>
        <location evidence="1">Nucleus</location>
        <location evidence="1">Nuclear pore complex</location>
    </subcellularLocation>
</comment>
<feature type="compositionally biased region" description="Gly residues" evidence="11">
    <location>
        <begin position="1"/>
        <end position="12"/>
    </location>
</feature>
<dbReference type="InterPro" id="IPR007230">
    <property type="entry name" value="Nup98_auto-Pept-S59_dom"/>
</dbReference>
<feature type="compositionally biased region" description="Low complexity" evidence="11">
    <location>
        <begin position="26"/>
        <end position="42"/>
    </location>
</feature>
<feature type="region of interest" description="Disordered" evidence="11">
    <location>
        <begin position="382"/>
        <end position="632"/>
    </location>
</feature>
<feature type="region of interest" description="Disordered" evidence="11">
    <location>
        <begin position="1042"/>
        <end position="1066"/>
    </location>
</feature>
<keyword evidence="8" id="KW-0811">Translocation</keyword>
<evidence type="ECO:0000313" key="14">
    <source>
        <dbReference type="Proteomes" id="UP000326757"/>
    </source>
</evidence>
<feature type="region of interest" description="Disordered" evidence="11">
    <location>
        <begin position="647"/>
        <end position="667"/>
    </location>
</feature>
<feature type="compositionally biased region" description="Polar residues" evidence="11">
    <location>
        <begin position="285"/>
        <end position="297"/>
    </location>
</feature>
<evidence type="ECO:0000256" key="7">
    <source>
        <dbReference type="ARBA" id="ARBA00022927"/>
    </source>
</evidence>
<dbReference type="GO" id="GO:0000973">
    <property type="term" value="P:post-transcriptional tethering of RNA polymerase II gene DNA at nuclear periphery"/>
    <property type="evidence" value="ECO:0007669"/>
    <property type="project" value="TreeGrafter"/>
</dbReference>
<dbReference type="GO" id="GO:0051028">
    <property type="term" value="P:mRNA transport"/>
    <property type="evidence" value="ECO:0007669"/>
    <property type="project" value="UniProtKB-KW"/>
</dbReference>
<feature type="compositionally biased region" description="Acidic residues" evidence="11">
    <location>
        <begin position="1178"/>
        <end position="1189"/>
    </location>
</feature>
<evidence type="ECO:0000256" key="4">
    <source>
        <dbReference type="ARBA" id="ARBA00022737"/>
    </source>
</evidence>
<accession>A0A5N6KA11</accession>
<evidence type="ECO:0000313" key="13">
    <source>
        <dbReference type="EMBL" id="KAB8300003.1"/>
    </source>
</evidence>
<feature type="compositionally biased region" description="Gly residues" evidence="11">
    <location>
        <begin position="43"/>
        <end position="54"/>
    </location>
</feature>
<keyword evidence="4" id="KW-0677">Repeat</keyword>
<dbReference type="EMBL" id="VIGI01000005">
    <property type="protein sequence ID" value="KAB8300003.1"/>
    <property type="molecule type" value="Genomic_DNA"/>
</dbReference>
<evidence type="ECO:0000256" key="1">
    <source>
        <dbReference type="ARBA" id="ARBA00004567"/>
    </source>
</evidence>
<keyword evidence="3" id="KW-0813">Transport</keyword>
<dbReference type="PANTHER" id="PTHR23198:SF6">
    <property type="entry name" value="NUCLEAR PORE COMPLEX PROTEIN NUP98-NUP96"/>
    <property type="match status" value="1"/>
</dbReference>
<dbReference type="GO" id="GO:0003723">
    <property type="term" value="F:RNA binding"/>
    <property type="evidence" value="ECO:0007669"/>
    <property type="project" value="TreeGrafter"/>
</dbReference>
<comment type="similarity">
    <text evidence="2">Belongs to the nucleoporin GLFG family.</text>
</comment>
<feature type="compositionally biased region" description="Polar residues" evidence="11">
    <location>
        <begin position="837"/>
        <end position="853"/>
    </location>
</feature>
<proteinExistence type="inferred from homology"/>
<name>A0A5N6KA11_MONLA</name>
<evidence type="ECO:0000256" key="3">
    <source>
        <dbReference type="ARBA" id="ARBA00022448"/>
    </source>
</evidence>
<dbReference type="OrthoDB" id="3797628at2759"/>
<gene>
    <name evidence="13" type="ORF">EYC80_000243</name>
</gene>
<dbReference type="FunFam" id="3.30.1610.10:FF:000003">
    <property type="entry name" value="Nucleoporin SONB, putative"/>
    <property type="match status" value="1"/>
</dbReference>
<dbReference type="SUPFAM" id="SSF82215">
    <property type="entry name" value="C-terminal autoproteolytic domain of nucleoporin nup98"/>
    <property type="match status" value="1"/>
</dbReference>
<dbReference type="Pfam" id="PF04096">
    <property type="entry name" value="Nucleoporin2"/>
    <property type="match status" value="1"/>
</dbReference>
<dbReference type="Gene3D" id="3.30.1610.10">
    <property type="entry name" value="Peptidase S59, nucleoporin"/>
    <property type="match status" value="1"/>
</dbReference>
<dbReference type="Gene3D" id="1.10.10.2360">
    <property type="match status" value="1"/>
</dbReference>
<feature type="compositionally biased region" description="Low complexity" evidence="11">
    <location>
        <begin position="596"/>
        <end position="606"/>
    </location>
</feature>
<feature type="region of interest" description="Disordered" evidence="11">
    <location>
        <begin position="252"/>
        <end position="347"/>
    </location>
</feature>
<feature type="domain" description="Peptidase S59" evidence="12">
    <location>
        <begin position="880"/>
        <end position="1020"/>
    </location>
</feature>
<comment type="caution">
    <text evidence="13">The sequence shown here is derived from an EMBL/GenBank/DDBJ whole genome shotgun (WGS) entry which is preliminary data.</text>
</comment>
<keyword evidence="14" id="KW-1185">Reference proteome</keyword>
<keyword evidence="9" id="KW-0906">Nuclear pore complex</keyword>
<feature type="region of interest" description="Disordered" evidence="11">
    <location>
        <begin position="1"/>
        <end position="54"/>
    </location>
</feature>